<proteinExistence type="predicted"/>
<keyword evidence="3" id="KW-1185">Reference proteome</keyword>
<dbReference type="RefSeq" id="WP_242666010.1">
    <property type="nucleotide sequence ID" value="NZ_FAOZ01000001.1"/>
</dbReference>
<feature type="compositionally biased region" description="Low complexity" evidence="1">
    <location>
        <begin position="28"/>
        <end position="39"/>
    </location>
</feature>
<sequence>MAGLLALLVATGCADGTTGRTSAVTGDSPRTAASASPPSYRGPIAAPAGDAFYTWPGPLPTGRPGDILWSRQIAPTGPLAGLGVDLHQVLYLSTDAAGRPDAVSGSVLLPTGPARANAPLVGFATGTHGLGDTCAPSKGIAAGTDDWLDYFVAAARQGWAVAATDYEGLGTPGTHTYSVGRSEGHAVIDAVRAARRLPDAGPPSDGPVAFWGYSQGGGAAAWAGELSPVYAPELHTVAVAAGGVPADLSKVSEGVDGAEWSGANIMSGIGLDAAYPELHLADHVTATIRDELDQLKKSCSKELIPKFAGKKLAEALTSDLLHDPRWQQRLSENSLGGSAPAAPILLFHGGQDTVVDLGQARDLARAYCADGAEVTWREYAGDDHEAASYRLEDATAFLADRFAGRPATSTC</sequence>
<dbReference type="EMBL" id="FAOZ01000001">
    <property type="protein sequence ID" value="CUU53678.1"/>
    <property type="molecule type" value="Genomic_DNA"/>
</dbReference>
<feature type="region of interest" description="Disordered" evidence="1">
    <location>
        <begin position="18"/>
        <end position="40"/>
    </location>
</feature>
<dbReference type="GO" id="GO:0016042">
    <property type="term" value="P:lipid catabolic process"/>
    <property type="evidence" value="ECO:0007669"/>
    <property type="project" value="InterPro"/>
</dbReference>
<gene>
    <name evidence="2" type="ORF">Ga0074812_101176</name>
</gene>
<dbReference type="AlphaFoldDB" id="A0A0S4QEJ6"/>
<protein>
    <submittedName>
        <fullName evidence="2">Secretory lipase</fullName>
    </submittedName>
</protein>
<evidence type="ECO:0000313" key="3">
    <source>
        <dbReference type="Proteomes" id="UP000198802"/>
    </source>
</evidence>
<name>A0A0S4QEJ6_9ACTN</name>
<dbReference type="PANTHER" id="PTHR34853:SF1">
    <property type="entry name" value="LIPASE 5"/>
    <property type="match status" value="1"/>
</dbReference>
<reference evidence="3" key="1">
    <citation type="submission" date="2015-11" db="EMBL/GenBank/DDBJ databases">
        <authorList>
            <person name="Varghese N."/>
        </authorList>
    </citation>
    <scope>NUCLEOTIDE SEQUENCE [LARGE SCALE GENOMIC DNA]</scope>
    <source>
        <strain evidence="3">DSM 45899</strain>
    </source>
</reference>
<dbReference type="Gene3D" id="1.10.260.130">
    <property type="match status" value="1"/>
</dbReference>
<dbReference type="Proteomes" id="UP000198802">
    <property type="component" value="Unassembled WGS sequence"/>
</dbReference>
<dbReference type="PIRSF" id="PIRSF029171">
    <property type="entry name" value="Esterase_LipA"/>
    <property type="match status" value="1"/>
</dbReference>
<dbReference type="SUPFAM" id="SSF53474">
    <property type="entry name" value="alpha/beta-Hydrolases"/>
    <property type="match status" value="1"/>
</dbReference>
<organism evidence="2 3">
    <name type="scientific">Parafrankia irregularis</name>
    <dbReference type="NCBI Taxonomy" id="795642"/>
    <lineage>
        <taxon>Bacteria</taxon>
        <taxon>Bacillati</taxon>
        <taxon>Actinomycetota</taxon>
        <taxon>Actinomycetes</taxon>
        <taxon>Frankiales</taxon>
        <taxon>Frankiaceae</taxon>
        <taxon>Parafrankia</taxon>
    </lineage>
</organism>
<dbReference type="GO" id="GO:0004806">
    <property type="term" value="F:triacylglycerol lipase activity"/>
    <property type="evidence" value="ECO:0007669"/>
    <property type="project" value="InterPro"/>
</dbReference>
<dbReference type="Gene3D" id="3.40.50.1820">
    <property type="entry name" value="alpha/beta hydrolase"/>
    <property type="match status" value="1"/>
</dbReference>
<evidence type="ECO:0000256" key="1">
    <source>
        <dbReference type="SAM" id="MobiDB-lite"/>
    </source>
</evidence>
<dbReference type="InterPro" id="IPR005152">
    <property type="entry name" value="Lipase_secreted"/>
</dbReference>
<dbReference type="Pfam" id="PF03583">
    <property type="entry name" value="LIP"/>
    <property type="match status" value="1"/>
</dbReference>
<accession>A0A0S4QEJ6</accession>
<evidence type="ECO:0000313" key="2">
    <source>
        <dbReference type="EMBL" id="CUU53678.1"/>
    </source>
</evidence>
<dbReference type="InterPro" id="IPR029058">
    <property type="entry name" value="AB_hydrolase_fold"/>
</dbReference>
<dbReference type="PANTHER" id="PTHR34853">
    <property type="match status" value="1"/>
</dbReference>